<dbReference type="PANTHER" id="PTHR43698:SF1">
    <property type="entry name" value="BLL4564 PROTEIN"/>
    <property type="match status" value="1"/>
</dbReference>
<proteinExistence type="predicted"/>
<dbReference type="EMBL" id="JAVRHX010000002">
    <property type="protein sequence ID" value="MDT0595148.1"/>
    <property type="molecule type" value="Genomic_DNA"/>
</dbReference>
<dbReference type="InterPro" id="IPR014710">
    <property type="entry name" value="RmlC-like_jellyroll"/>
</dbReference>
<evidence type="ECO:0000256" key="1">
    <source>
        <dbReference type="SAM" id="SignalP"/>
    </source>
</evidence>
<dbReference type="Proteomes" id="UP001253545">
    <property type="component" value="Unassembled WGS sequence"/>
</dbReference>
<gene>
    <name evidence="3" type="ORF">RM552_09860</name>
</gene>
<protein>
    <submittedName>
        <fullName evidence="3">Cupin domain-containing protein</fullName>
    </submittedName>
</protein>
<dbReference type="InterPro" id="IPR047263">
    <property type="entry name" value="HNL-like_cupin"/>
</dbReference>
<feature type="chain" id="PRO_5046510960" evidence="1">
    <location>
        <begin position="19"/>
        <end position="157"/>
    </location>
</feature>
<feature type="signal peptide" evidence="1">
    <location>
        <begin position="1"/>
        <end position="18"/>
    </location>
</feature>
<dbReference type="Pfam" id="PF07883">
    <property type="entry name" value="Cupin_2"/>
    <property type="match status" value="1"/>
</dbReference>
<dbReference type="InterPro" id="IPR011051">
    <property type="entry name" value="RmlC_Cupin_sf"/>
</dbReference>
<name>A0ABU2ZSY8_9ALTE</name>
<dbReference type="Gene3D" id="2.60.120.10">
    <property type="entry name" value="Jelly Rolls"/>
    <property type="match status" value="1"/>
</dbReference>
<dbReference type="CDD" id="cd02233">
    <property type="entry name" value="cupin_HNL-like"/>
    <property type="match status" value="1"/>
</dbReference>
<reference evidence="3 4" key="1">
    <citation type="submission" date="2023-09" db="EMBL/GenBank/DDBJ databases">
        <authorList>
            <person name="Rey-Velasco X."/>
        </authorList>
    </citation>
    <scope>NUCLEOTIDE SEQUENCE [LARGE SCALE GENOMIC DNA]</scope>
    <source>
        <strain evidence="3 4">P117</strain>
    </source>
</reference>
<sequence>MKTLLTVMLCLFSLSTTAQNNKYNISSFQEKGSRAPNTHYIGDAWLRGIVEANEENGFNVTKAKFKANSTLDWHKHSTPQVLIYLDGAGYYQERGKAPIILKAGDVIKCGADTEHWHSSTKYSDVTYLAIYSTATPTVWTEVLSQEYYDNVATILAQ</sequence>
<evidence type="ECO:0000313" key="4">
    <source>
        <dbReference type="Proteomes" id="UP001253545"/>
    </source>
</evidence>
<evidence type="ECO:0000259" key="2">
    <source>
        <dbReference type="Pfam" id="PF07883"/>
    </source>
</evidence>
<dbReference type="SUPFAM" id="SSF51182">
    <property type="entry name" value="RmlC-like cupins"/>
    <property type="match status" value="1"/>
</dbReference>
<feature type="domain" description="Cupin type-2" evidence="2">
    <location>
        <begin position="67"/>
        <end position="131"/>
    </location>
</feature>
<evidence type="ECO:0000313" key="3">
    <source>
        <dbReference type="EMBL" id="MDT0595148.1"/>
    </source>
</evidence>
<dbReference type="RefSeq" id="WP_311368663.1">
    <property type="nucleotide sequence ID" value="NZ_JAVRHX010000002.1"/>
</dbReference>
<keyword evidence="1" id="KW-0732">Signal</keyword>
<accession>A0ABU2ZSY8</accession>
<dbReference type="PANTHER" id="PTHR43698">
    <property type="entry name" value="RIBD C-TERMINAL DOMAIN CONTAINING PROTEIN"/>
    <property type="match status" value="1"/>
</dbReference>
<organism evidence="3 4">
    <name type="scientific">Glaciecola petra</name>
    <dbReference type="NCBI Taxonomy" id="3075602"/>
    <lineage>
        <taxon>Bacteria</taxon>
        <taxon>Pseudomonadati</taxon>
        <taxon>Pseudomonadota</taxon>
        <taxon>Gammaproteobacteria</taxon>
        <taxon>Alteromonadales</taxon>
        <taxon>Alteromonadaceae</taxon>
        <taxon>Glaciecola</taxon>
    </lineage>
</organism>
<keyword evidence="4" id="KW-1185">Reference proteome</keyword>
<comment type="caution">
    <text evidence="3">The sequence shown here is derived from an EMBL/GenBank/DDBJ whole genome shotgun (WGS) entry which is preliminary data.</text>
</comment>
<dbReference type="InterPro" id="IPR013096">
    <property type="entry name" value="Cupin_2"/>
</dbReference>